<reference evidence="3" key="1">
    <citation type="submission" date="2016-11" db="EMBL/GenBank/DDBJ databases">
        <authorList>
            <person name="Shukria A."/>
            <person name="Stevens D.C."/>
        </authorList>
    </citation>
    <scope>NUCLEOTIDE SEQUENCE [LARGE SCALE GENOMIC DNA]</scope>
    <source>
        <strain evidence="3">Cbfe23</strain>
    </source>
</reference>
<dbReference type="SUPFAM" id="SSF48452">
    <property type="entry name" value="TPR-like"/>
    <property type="match status" value="1"/>
</dbReference>
<keyword evidence="3" id="KW-1185">Reference proteome</keyword>
<dbReference type="EMBL" id="MPIN01000004">
    <property type="protein sequence ID" value="OJH39501.1"/>
    <property type="molecule type" value="Genomic_DNA"/>
</dbReference>
<organism evidence="2 3">
    <name type="scientific">Cystobacter ferrugineus</name>
    <dbReference type="NCBI Taxonomy" id="83449"/>
    <lineage>
        <taxon>Bacteria</taxon>
        <taxon>Pseudomonadati</taxon>
        <taxon>Myxococcota</taxon>
        <taxon>Myxococcia</taxon>
        <taxon>Myxococcales</taxon>
        <taxon>Cystobacterineae</taxon>
        <taxon>Archangiaceae</taxon>
        <taxon>Cystobacter</taxon>
    </lineage>
</organism>
<feature type="transmembrane region" description="Helical" evidence="1">
    <location>
        <begin position="258"/>
        <end position="276"/>
    </location>
</feature>
<evidence type="ECO:0000313" key="2">
    <source>
        <dbReference type="EMBL" id="OJH39501.1"/>
    </source>
</evidence>
<reference evidence="2 3" key="2">
    <citation type="submission" date="2016-12" db="EMBL/GenBank/DDBJ databases">
        <title>Draft Genome Sequence of Cystobacter ferrugineus Strain Cbfe23.</title>
        <authorList>
            <person name="Akbar S."/>
            <person name="Dowd S.E."/>
            <person name="Stevens D.C."/>
        </authorList>
    </citation>
    <scope>NUCLEOTIDE SEQUENCE [LARGE SCALE GENOMIC DNA]</scope>
    <source>
        <strain evidence="2 3">Cbfe23</strain>
    </source>
</reference>
<keyword evidence="1" id="KW-0472">Membrane</keyword>
<keyword evidence="1" id="KW-1133">Transmembrane helix</keyword>
<feature type="transmembrane region" description="Helical" evidence="1">
    <location>
        <begin position="76"/>
        <end position="99"/>
    </location>
</feature>
<name>A0A1L9BB88_9BACT</name>
<dbReference type="AlphaFoldDB" id="A0A1L9BB88"/>
<gene>
    <name evidence="2" type="ORF">BON30_18570</name>
</gene>
<protein>
    <recommendedName>
        <fullName evidence="4">B box-type domain-containing protein</fullName>
    </recommendedName>
</protein>
<keyword evidence="1" id="KW-0812">Transmembrane</keyword>
<evidence type="ECO:0000313" key="3">
    <source>
        <dbReference type="Proteomes" id="UP000182229"/>
    </source>
</evidence>
<feature type="transmembrane region" description="Helical" evidence="1">
    <location>
        <begin position="211"/>
        <end position="237"/>
    </location>
</feature>
<dbReference type="OrthoDB" id="5498433at2"/>
<comment type="caution">
    <text evidence="2">The sequence shown here is derived from an EMBL/GenBank/DDBJ whole genome shotgun (WGS) entry which is preliminary data.</text>
</comment>
<dbReference type="STRING" id="83449.BON30_18570"/>
<dbReference type="RefSeq" id="WP_071899675.1">
    <property type="nucleotide sequence ID" value="NZ_MPIN01000004.1"/>
</dbReference>
<evidence type="ECO:0008006" key="4">
    <source>
        <dbReference type="Google" id="ProtNLM"/>
    </source>
</evidence>
<proteinExistence type="predicted"/>
<feature type="transmembrane region" description="Helical" evidence="1">
    <location>
        <begin position="157"/>
        <end position="177"/>
    </location>
</feature>
<sequence length="478" mass="52456">MPPPPHARCKRHPTATAGWRCVGCASFLCPECVEARRMSTVDLIACRSCGERAETLLVHRSRQQPLEERMRTAARYLLNFHALAMLLAIGTILTLLTFLTQASFILARLAPAVLLSGVFWGCFFAILRASARGETDIPLPEYNDLISDWLLPSLRGLVATSAVWLPFGVYLVFFSGWDAHAYITRLLDDPMFYATGTFHALPWEHLREDPIVWVLGLAGLAYLPMGLIQGAIGAPFLEMLNPVRGVRAMLRLGRDYTTTLGVLLVLGLAGWVTYALGSSLRALDLGLLTRWLAELVELPVPLLMAHVLGLLLYTRGDALGYGAPSEYLTPVLPGAAPSTSLRVEGLGLPEAETAPPPELRIQELTQAVSTRDIPRALTLYSELHFLPRAALPPAVHLFVGQAAASQQEHALAVRALEAAADSAPEDPLAPRALVLLARVLGERMQQPERAQEVYRYIVERYPETEASRFARVRLPPTS</sequence>
<dbReference type="InterPro" id="IPR011990">
    <property type="entry name" value="TPR-like_helical_dom_sf"/>
</dbReference>
<dbReference type="Proteomes" id="UP000182229">
    <property type="component" value="Unassembled WGS sequence"/>
</dbReference>
<feature type="transmembrane region" description="Helical" evidence="1">
    <location>
        <begin position="105"/>
        <end position="127"/>
    </location>
</feature>
<dbReference type="Gene3D" id="1.25.40.10">
    <property type="entry name" value="Tetratricopeptide repeat domain"/>
    <property type="match status" value="1"/>
</dbReference>
<evidence type="ECO:0000256" key="1">
    <source>
        <dbReference type="SAM" id="Phobius"/>
    </source>
</evidence>
<accession>A0A1L9BB88</accession>